<dbReference type="AlphaFoldDB" id="A0AAD2FPX2"/>
<evidence type="ECO:0000313" key="3">
    <source>
        <dbReference type="EMBL" id="CAJ1948794.1"/>
    </source>
</evidence>
<organism evidence="3 4">
    <name type="scientific">Cylindrotheca closterium</name>
    <dbReference type="NCBI Taxonomy" id="2856"/>
    <lineage>
        <taxon>Eukaryota</taxon>
        <taxon>Sar</taxon>
        <taxon>Stramenopiles</taxon>
        <taxon>Ochrophyta</taxon>
        <taxon>Bacillariophyta</taxon>
        <taxon>Bacillariophyceae</taxon>
        <taxon>Bacillariophycidae</taxon>
        <taxon>Bacillariales</taxon>
        <taxon>Bacillariaceae</taxon>
        <taxon>Cylindrotheca</taxon>
    </lineage>
</organism>
<feature type="region of interest" description="Disordered" evidence="1">
    <location>
        <begin position="36"/>
        <end position="75"/>
    </location>
</feature>
<dbReference type="Proteomes" id="UP001295423">
    <property type="component" value="Unassembled WGS sequence"/>
</dbReference>
<feature type="transmembrane region" description="Helical" evidence="2">
    <location>
        <begin position="164"/>
        <end position="185"/>
    </location>
</feature>
<name>A0AAD2FPX2_9STRA</name>
<evidence type="ECO:0000256" key="2">
    <source>
        <dbReference type="SAM" id="Phobius"/>
    </source>
</evidence>
<protein>
    <submittedName>
        <fullName evidence="3">Uncharacterized protein</fullName>
    </submittedName>
</protein>
<reference evidence="3" key="1">
    <citation type="submission" date="2023-08" db="EMBL/GenBank/DDBJ databases">
        <authorList>
            <person name="Audoor S."/>
            <person name="Bilcke G."/>
        </authorList>
    </citation>
    <scope>NUCLEOTIDE SEQUENCE</scope>
</reference>
<feature type="compositionally biased region" description="Polar residues" evidence="1">
    <location>
        <begin position="66"/>
        <end position="75"/>
    </location>
</feature>
<feature type="compositionally biased region" description="Low complexity" evidence="1">
    <location>
        <begin position="45"/>
        <end position="56"/>
    </location>
</feature>
<keyword evidence="4" id="KW-1185">Reference proteome</keyword>
<gene>
    <name evidence="3" type="ORF">CYCCA115_LOCUS11784</name>
</gene>
<keyword evidence="2" id="KW-0472">Membrane</keyword>
<sequence length="208" mass="23162">MLDKANQTYAMEFKDYDQRNEYPTTIDQVAKALIKHKPDNQKKGPTTPRHTPRPNTASGSAPDGVSNAQANARTTSSRRLLVAGVAEILAMGSPVVPNAPRAHKRNGATQGDTATHPLLLLQDERGEPISKSLRLHLRRSRMPRLALRECNQLVNNIEAICNELLLTGVEMALLVLLMYPALMWYEADLLLMDNLMVELQDGTLHEYV</sequence>
<accession>A0AAD2FPX2</accession>
<proteinExistence type="predicted"/>
<keyword evidence="2" id="KW-1133">Transmembrane helix</keyword>
<evidence type="ECO:0000313" key="4">
    <source>
        <dbReference type="Proteomes" id="UP001295423"/>
    </source>
</evidence>
<comment type="caution">
    <text evidence="3">The sequence shown here is derived from an EMBL/GenBank/DDBJ whole genome shotgun (WGS) entry which is preliminary data.</text>
</comment>
<keyword evidence="2" id="KW-0812">Transmembrane</keyword>
<dbReference type="EMBL" id="CAKOGP040001756">
    <property type="protein sequence ID" value="CAJ1948794.1"/>
    <property type="molecule type" value="Genomic_DNA"/>
</dbReference>
<evidence type="ECO:0000256" key="1">
    <source>
        <dbReference type="SAM" id="MobiDB-lite"/>
    </source>
</evidence>